<evidence type="ECO:0000313" key="3">
    <source>
        <dbReference type="Proteomes" id="UP000037660"/>
    </source>
</evidence>
<accession>A0A0K8P5F7</accession>
<protein>
    <submittedName>
        <fullName evidence="2">Putative Zn-binding protein</fullName>
    </submittedName>
</protein>
<dbReference type="OrthoDB" id="570299at2"/>
<organism evidence="2 3">
    <name type="scientific">Piscinibacter sakaiensis</name>
    <name type="common">Ideonella sakaiensis</name>
    <dbReference type="NCBI Taxonomy" id="1547922"/>
    <lineage>
        <taxon>Bacteria</taxon>
        <taxon>Pseudomonadati</taxon>
        <taxon>Pseudomonadota</taxon>
        <taxon>Betaproteobacteria</taxon>
        <taxon>Burkholderiales</taxon>
        <taxon>Sphaerotilaceae</taxon>
        <taxon>Piscinibacter</taxon>
    </lineage>
</organism>
<comment type="caution">
    <text evidence="2">The sequence shown here is derived from an EMBL/GenBank/DDBJ whole genome shotgun (WGS) entry which is preliminary data.</text>
</comment>
<dbReference type="InterPro" id="IPR004027">
    <property type="entry name" value="SEC_C_motif"/>
</dbReference>
<evidence type="ECO:0000256" key="1">
    <source>
        <dbReference type="SAM" id="MobiDB-lite"/>
    </source>
</evidence>
<dbReference type="AlphaFoldDB" id="A0A0K8P5F7"/>
<dbReference type="Pfam" id="PF02810">
    <property type="entry name" value="SEC-C"/>
    <property type="match status" value="1"/>
</dbReference>
<dbReference type="EMBL" id="BBYR01000059">
    <property type="protein sequence ID" value="GAP37821.1"/>
    <property type="molecule type" value="Genomic_DNA"/>
</dbReference>
<keyword evidence="3" id="KW-1185">Reference proteome</keyword>
<dbReference type="Gene3D" id="3.10.450.50">
    <property type="match status" value="1"/>
</dbReference>
<proteinExistence type="predicted"/>
<sequence>MSKRRKGFPSETGVKRGDRVVRGTKELSEKLGRNDPCPCGSARSFQALLPAQRLLSTA</sequence>
<evidence type="ECO:0000313" key="2">
    <source>
        <dbReference type="EMBL" id="GAP37821.1"/>
    </source>
</evidence>
<feature type="region of interest" description="Disordered" evidence="1">
    <location>
        <begin position="1"/>
        <end position="40"/>
    </location>
</feature>
<dbReference type="RefSeq" id="WP_082368519.1">
    <property type="nucleotide sequence ID" value="NZ_BBYR01000059.1"/>
</dbReference>
<gene>
    <name evidence="2" type="ORF">ISF6_3766</name>
</gene>
<reference evidence="3" key="1">
    <citation type="submission" date="2015-07" db="EMBL/GenBank/DDBJ databases">
        <title>Discovery of a poly(ethylene terephthalate assimilation.</title>
        <authorList>
            <person name="Yoshida S."/>
            <person name="Hiraga K."/>
            <person name="Takehana T."/>
            <person name="Taniguchi I."/>
            <person name="Yamaji H."/>
            <person name="Maeda Y."/>
            <person name="Toyohara K."/>
            <person name="Miyamoto K."/>
            <person name="Kimura Y."/>
            <person name="Oda K."/>
        </authorList>
    </citation>
    <scope>NUCLEOTIDE SEQUENCE [LARGE SCALE GENOMIC DNA]</scope>
    <source>
        <strain evidence="3">NBRC 110686 / TISTR 2288 / 201-F6</strain>
    </source>
</reference>
<feature type="compositionally biased region" description="Basic and acidic residues" evidence="1">
    <location>
        <begin position="13"/>
        <end position="33"/>
    </location>
</feature>
<name>A0A0K8P5F7_PISS1</name>
<dbReference type="Proteomes" id="UP000037660">
    <property type="component" value="Unassembled WGS sequence"/>
</dbReference>
<reference evidence="2 3" key="2">
    <citation type="journal article" date="2016" name="Science">
        <title>A bacterium that degrades and assimilates poly(ethylene terephthalate).</title>
        <authorList>
            <person name="Yoshida S."/>
            <person name="Hiraga K."/>
            <person name="Takehana T."/>
            <person name="Taniguchi I."/>
            <person name="Yamaji H."/>
            <person name="Maeda Y."/>
            <person name="Toyohara K."/>
            <person name="Miyamoto K."/>
            <person name="Kimura Y."/>
            <person name="Oda K."/>
        </authorList>
    </citation>
    <scope>NUCLEOTIDE SEQUENCE [LARGE SCALE GENOMIC DNA]</scope>
    <source>
        <strain evidence="3">NBRC 110686 / TISTR 2288 / 201-F6</strain>
    </source>
</reference>
<dbReference type="STRING" id="1547922.ISF6_3766"/>